<name>A0A844ZAD0_9SPHN</name>
<dbReference type="Gene3D" id="3.90.1680.10">
    <property type="entry name" value="SOS response associated peptidase-like"/>
    <property type="match status" value="1"/>
</dbReference>
<gene>
    <name evidence="1" type="ORF">GRI35_11480</name>
</gene>
<organism evidence="1 2">
    <name type="scientific">Pontixanthobacter aestiaquae</name>
    <dbReference type="NCBI Taxonomy" id="1509367"/>
    <lineage>
        <taxon>Bacteria</taxon>
        <taxon>Pseudomonadati</taxon>
        <taxon>Pseudomonadota</taxon>
        <taxon>Alphaproteobacteria</taxon>
        <taxon>Sphingomonadales</taxon>
        <taxon>Erythrobacteraceae</taxon>
        <taxon>Pontixanthobacter</taxon>
    </lineage>
</organism>
<dbReference type="Proteomes" id="UP000460290">
    <property type="component" value="Unassembled WGS sequence"/>
</dbReference>
<accession>A0A844ZAD0</accession>
<dbReference type="InterPro" id="IPR036590">
    <property type="entry name" value="SRAP-like"/>
</dbReference>
<evidence type="ECO:0008006" key="3">
    <source>
        <dbReference type="Google" id="ProtNLM"/>
    </source>
</evidence>
<dbReference type="SUPFAM" id="SSF143081">
    <property type="entry name" value="BB1717-like"/>
    <property type="match status" value="1"/>
</dbReference>
<dbReference type="InterPro" id="IPR003738">
    <property type="entry name" value="SRAP"/>
</dbReference>
<protein>
    <recommendedName>
        <fullName evidence="3">Abasic site processing protein</fullName>
    </recommendedName>
</protein>
<sequence>MCNLYKLKNMSREVAATFGARDAAVNSNHGAEVYPGTPGLVVAEGEVRQMNWGFPLALTGKKGRALKPRPVNNARTDKLRGPFWRDSDEWGPCYSMVTTEASAAVEAVHHRMPMILPRDLWPDWTSADTKEGFERCAPWVGQLTIKRTDEG</sequence>
<reference evidence="1 2" key="1">
    <citation type="submission" date="2019-12" db="EMBL/GenBank/DDBJ databases">
        <title>Genomic-based taxomic classification of the family Erythrobacteraceae.</title>
        <authorList>
            <person name="Xu L."/>
        </authorList>
    </citation>
    <scope>NUCLEOTIDE SEQUENCE [LARGE SCALE GENOMIC DNA]</scope>
    <source>
        <strain evidence="1 2">KCTC 42006</strain>
    </source>
</reference>
<evidence type="ECO:0000313" key="2">
    <source>
        <dbReference type="Proteomes" id="UP000460290"/>
    </source>
</evidence>
<dbReference type="RefSeq" id="WP_160614881.1">
    <property type="nucleotide sequence ID" value="NZ_JAUFQM010000001.1"/>
</dbReference>
<dbReference type="Pfam" id="PF02586">
    <property type="entry name" value="SRAP"/>
    <property type="match status" value="1"/>
</dbReference>
<dbReference type="GO" id="GO:0106300">
    <property type="term" value="P:protein-DNA covalent cross-linking repair"/>
    <property type="evidence" value="ECO:0007669"/>
    <property type="project" value="InterPro"/>
</dbReference>
<dbReference type="OrthoDB" id="9782620at2"/>
<keyword evidence="2" id="KW-1185">Reference proteome</keyword>
<comment type="caution">
    <text evidence="1">The sequence shown here is derived from an EMBL/GenBank/DDBJ whole genome shotgun (WGS) entry which is preliminary data.</text>
</comment>
<dbReference type="AlphaFoldDB" id="A0A844ZAD0"/>
<dbReference type="GO" id="GO:0003697">
    <property type="term" value="F:single-stranded DNA binding"/>
    <property type="evidence" value="ECO:0007669"/>
    <property type="project" value="InterPro"/>
</dbReference>
<evidence type="ECO:0000313" key="1">
    <source>
        <dbReference type="EMBL" id="MXO83987.1"/>
    </source>
</evidence>
<proteinExistence type="predicted"/>
<dbReference type="EMBL" id="WTYZ01000001">
    <property type="protein sequence ID" value="MXO83987.1"/>
    <property type="molecule type" value="Genomic_DNA"/>
</dbReference>